<feature type="compositionally biased region" description="Basic and acidic residues" evidence="1">
    <location>
        <begin position="146"/>
        <end position="159"/>
    </location>
</feature>
<evidence type="ECO:0000313" key="2">
    <source>
        <dbReference type="Proteomes" id="UP000046395"/>
    </source>
</evidence>
<reference evidence="3" key="1">
    <citation type="submission" date="2019-12" db="UniProtKB">
        <authorList>
            <consortium name="WormBaseParasite"/>
        </authorList>
    </citation>
    <scope>IDENTIFICATION</scope>
</reference>
<dbReference type="AlphaFoldDB" id="A0A5S6QNZ1"/>
<dbReference type="Proteomes" id="UP000046395">
    <property type="component" value="Unassembled WGS sequence"/>
</dbReference>
<feature type="compositionally biased region" description="Low complexity" evidence="1">
    <location>
        <begin position="219"/>
        <end position="253"/>
    </location>
</feature>
<evidence type="ECO:0000313" key="3">
    <source>
        <dbReference type="WBParaSite" id="TMUE_2000008950.1"/>
    </source>
</evidence>
<name>A0A5S6QNZ1_TRIMR</name>
<feature type="compositionally biased region" description="Polar residues" evidence="1">
    <location>
        <begin position="163"/>
        <end position="179"/>
    </location>
</feature>
<evidence type="ECO:0000256" key="1">
    <source>
        <dbReference type="SAM" id="MobiDB-lite"/>
    </source>
</evidence>
<accession>A0A5S6QNZ1</accession>
<organism evidence="2 3">
    <name type="scientific">Trichuris muris</name>
    <name type="common">Mouse whipworm</name>
    <dbReference type="NCBI Taxonomy" id="70415"/>
    <lineage>
        <taxon>Eukaryota</taxon>
        <taxon>Metazoa</taxon>
        <taxon>Ecdysozoa</taxon>
        <taxon>Nematoda</taxon>
        <taxon>Enoplea</taxon>
        <taxon>Dorylaimia</taxon>
        <taxon>Trichinellida</taxon>
        <taxon>Trichuridae</taxon>
        <taxon>Trichuris</taxon>
    </lineage>
</organism>
<keyword evidence="2" id="KW-1185">Reference proteome</keyword>
<feature type="region of interest" description="Disordered" evidence="1">
    <location>
        <begin position="142"/>
        <end position="261"/>
    </location>
</feature>
<feature type="region of interest" description="Disordered" evidence="1">
    <location>
        <begin position="73"/>
        <end position="92"/>
    </location>
</feature>
<protein>
    <submittedName>
        <fullName evidence="3">FLYWCH-type domain-containing protein</fullName>
    </submittedName>
</protein>
<sequence length="261" mass="28995">MEGYVYVRSFETMPELEDYIKTVNVGVKDRSTFKSGLRIRYRCKERRKFPECGIQFAAKVHAKTSIITLYRKGEHKHDRRLKTSRPPSPVRERVKMYLSLGLTPKQVKRALETQGVDLPSPRKFRSLIAYYKSKRSAACGSAFITKRREERDDGNEPKARAKQGSSLRKNSAPTSSSESAFDEAPSSPDETTPISFVLPSAHPQTPPLSEGSSPRTLHNNNSSSNNVSNETSLMSSWKSSPAGPSGSAPCALSFPLLSSDH</sequence>
<proteinExistence type="predicted"/>
<dbReference type="WBParaSite" id="TMUE_2000008950.1">
    <property type="protein sequence ID" value="TMUE_2000008950.1"/>
    <property type="gene ID" value="WBGene00285473"/>
</dbReference>